<keyword evidence="3" id="KW-1185">Reference proteome</keyword>
<dbReference type="EMBL" id="BAAAMU010000059">
    <property type="protein sequence ID" value="GAA1658851.1"/>
    <property type="molecule type" value="Genomic_DNA"/>
</dbReference>
<accession>A0ABP4RP34</accession>
<dbReference type="Proteomes" id="UP001500064">
    <property type="component" value="Unassembled WGS sequence"/>
</dbReference>
<evidence type="ECO:0000256" key="1">
    <source>
        <dbReference type="SAM" id="MobiDB-lite"/>
    </source>
</evidence>
<feature type="region of interest" description="Disordered" evidence="1">
    <location>
        <begin position="1"/>
        <end position="29"/>
    </location>
</feature>
<feature type="region of interest" description="Disordered" evidence="1">
    <location>
        <begin position="138"/>
        <end position="157"/>
    </location>
</feature>
<dbReference type="SUPFAM" id="SSF51430">
    <property type="entry name" value="NAD(P)-linked oxidoreductase"/>
    <property type="match status" value="1"/>
</dbReference>
<comment type="caution">
    <text evidence="2">The sequence shown here is derived from an EMBL/GenBank/DDBJ whole genome shotgun (WGS) entry which is preliminary data.</text>
</comment>
<name>A0ABP4RP34_9ACTN</name>
<organism evidence="2 3">
    <name type="scientific">Nonomuraea maheshkhaliensis</name>
    <dbReference type="NCBI Taxonomy" id="419590"/>
    <lineage>
        <taxon>Bacteria</taxon>
        <taxon>Bacillati</taxon>
        <taxon>Actinomycetota</taxon>
        <taxon>Actinomycetes</taxon>
        <taxon>Streptosporangiales</taxon>
        <taxon>Streptosporangiaceae</taxon>
        <taxon>Nonomuraea</taxon>
    </lineage>
</organism>
<reference evidence="3" key="1">
    <citation type="journal article" date="2019" name="Int. J. Syst. Evol. Microbiol.">
        <title>The Global Catalogue of Microorganisms (GCM) 10K type strain sequencing project: providing services to taxonomists for standard genome sequencing and annotation.</title>
        <authorList>
            <consortium name="The Broad Institute Genomics Platform"/>
            <consortium name="The Broad Institute Genome Sequencing Center for Infectious Disease"/>
            <person name="Wu L."/>
            <person name="Ma J."/>
        </authorList>
    </citation>
    <scope>NUCLEOTIDE SEQUENCE [LARGE SCALE GENOMIC DNA]</scope>
    <source>
        <strain evidence="3">JCM 13929</strain>
    </source>
</reference>
<protein>
    <submittedName>
        <fullName evidence="2">Uncharacterized protein</fullName>
    </submittedName>
</protein>
<evidence type="ECO:0000313" key="3">
    <source>
        <dbReference type="Proteomes" id="UP001500064"/>
    </source>
</evidence>
<evidence type="ECO:0000313" key="2">
    <source>
        <dbReference type="EMBL" id="GAA1658851.1"/>
    </source>
</evidence>
<dbReference type="InterPro" id="IPR036812">
    <property type="entry name" value="NAD(P)_OxRdtase_dom_sf"/>
</dbReference>
<proteinExistence type="predicted"/>
<sequence length="176" mass="18600">MLTGTFSGAPRDSRRGTLARQTPQVGGGVLVEPQNPGQRFEHLRRGVAVAALLQAQVVVGADARERSDLLAAQAGHPAQPVRGEAGVLDLYNLANRQDDALLDRCAAENIAHVPFFPLGGYNPLQSAALAGVADRLGASRQQPGRRDQDGARSWCGCGPRPPTRWTGRCATARCAS</sequence>
<gene>
    <name evidence="2" type="ORF">GCM10009733_065670</name>
</gene>